<dbReference type="InterPro" id="IPR018253">
    <property type="entry name" value="DnaJ_domain_CS"/>
</dbReference>
<dbReference type="SUPFAM" id="SSF46565">
    <property type="entry name" value="Chaperone J-domain"/>
    <property type="match status" value="1"/>
</dbReference>
<dbReference type="Pfam" id="PF14308">
    <property type="entry name" value="DnaJ-X"/>
    <property type="match status" value="1"/>
</dbReference>
<dbReference type="Pfam" id="PF00226">
    <property type="entry name" value="DnaJ"/>
    <property type="match status" value="1"/>
</dbReference>
<dbReference type="SMART" id="SM00271">
    <property type="entry name" value="DnaJ"/>
    <property type="match status" value="1"/>
</dbReference>
<feature type="domain" description="J" evidence="3">
    <location>
        <begin position="98"/>
        <end position="163"/>
    </location>
</feature>
<sequence>MNPEALPSRPVFHTPAFTSTCPKCLIVLEAPSPQVLPKPGTLLQIQCYKCRKTYSHAFYPSQTASTSSANHTSNNSTASPRPKNGRKIGTQERPLDTTFYDILGVSVTATTDEIKKAYRRLAIKHHPDKNPDDPHASERFNEIAIAYQTLSDDTLRRKYNEFGAKASTPEGGFVDPEEVFGAIFGGQRFVSIIGHSSLASDMKTALQDADEDQDIHMVRDAKGRLVLSPEEKARKEAKDKAKAAERAAAREERVSKLVEELIRKLSIFTESATGPNDPSVSSSWRQICEIERDELKNESYGVELLQAVGFVYSSKAKQFLASSQTFMGVGGWLHNVQGKYHVFSETVSTVRSAIELKSVFEQIQQAEKAGNLSPEEKQKLEEQAAEKGLQALFKGMRLEVDAVLREVCDRVLVDPNISPDKAELRAVGLQIMGDVYMAVKKDVHIDESEYVRVESKSSRARQRTSSMR</sequence>
<accession>A0A0D7A1V6</accession>
<evidence type="ECO:0000256" key="1">
    <source>
        <dbReference type="ARBA" id="ARBA00023186"/>
    </source>
</evidence>
<dbReference type="Proteomes" id="UP000054144">
    <property type="component" value="Unassembled WGS sequence"/>
</dbReference>
<protein>
    <submittedName>
        <fullName evidence="4">DnaJ-domain-containing protein</fullName>
    </submittedName>
</protein>
<dbReference type="PANTHER" id="PTHR44924">
    <property type="entry name" value="DNAJ SUBFAMILY A MEMBER 2"/>
    <property type="match status" value="1"/>
</dbReference>
<dbReference type="InterPro" id="IPR026894">
    <property type="entry name" value="DnaJ_X"/>
</dbReference>
<dbReference type="PROSITE" id="PS00636">
    <property type="entry name" value="DNAJ_1"/>
    <property type="match status" value="1"/>
</dbReference>
<keyword evidence="5" id="KW-1185">Reference proteome</keyword>
<dbReference type="CDD" id="cd06257">
    <property type="entry name" value="DnaJ"/>
    <property type="match status" value="1"/>
</dbReference>
<dbReference type="FunFam" id="1.10.287.110:FF:000028">
    <property type="entry name" value="DnaJ domain protein"/>
    <property type="match status" value="1"/>
</dbReference>
<dbReference type="InterPro" id="IPR036869">
    <property type="entry name" value="J_dom_sf"/>
</dbReference>
<organism evidence="4 5">
    <name type="scientific">Fistulina hepatica ATCC 64428</name>
    <dbReference type="NCBI Taxonomy" id="1128425"/>
    <lineage>
        <taxon>Eukaryota</taxon>
        <taxon>Fungi</taxon>
        <taxon>Dikarya</taxon>
        <taxon>Basidiomycota</taxon>
        <taxon>Agaricomycotina</taxon>
        <taxon>Agaricomycetes</taxon>
        <taxon>Agaricomycetidae</taxon>
        <taxon>Agaricales</taxon>
        <taxon>Fistulinaceae</taxon>
        <taxon>Fistulina</taxon>
    </lineage>
</organism>
<name>A0A0D7A1V6_9AGAR</name>
<evidence type="ECO:0000313" key="4">
    <source>
        <dbReference type="EMBL" id="KIY44730.1"/>
    </source>
</evidence>
<dbReference type="GO" id="GO:0005829">
    <property type="term" value="C:cytosol"/>
    <property type="evidence" value="ECO:0007669"/>
    <property type="project" value="UniProtKB-ARBA"/>
</dbReference>
<feature type="compositionally biased region" description="Low complexity" evidence="2">
    <location>
        <begin position="62"/>
        <end position="79"/>
    </location>
</feature>
<gene>
    <name evidence="4" type="ORF">FISHEDRAFT_67411</name>
</gene>
<dbReference type="PRINTS" id="PR00625">
    <property type="entry name" value="JDOMAIN"/>
</dbReference>
<evidence type="ECO:0000313" key="5">
    <source>
        <dbReference type="Proteomes" id="UP000054144"/>
    </source>
</evidence>
<reference evidence="4 5" key="1">
    <citation type="journal article" date="2015" name="Fungal Genet. Biol.">
        <title>Evolution of novel wood decay mechanisms in Agaricales revealed by the genome sequences of Fistulina hepatica and Cylindrobasidium torrendii.</title>
        <authorList>
            <person name="Floudas D."/>
            <person name="Held B.W."/>
            <person name="Riley R."/>
            <person name="Nagy L.G."/>
            <person name="Koehler G."/>
            <person name="Ransdell A.S."/>
            <person name="Younus H."/>
            <person name="Chow J."/>
            <person name="Chiniquy J."/>
            <person name="Lipzen A."/>
            <person name="Tritt A."/>
            <person name="Sun H."/>
            <person name="Haridas S."/>
            <person name="LaButti K."/>
            <person name="Ohm R.A."/>
            <person name="Kues U."/>
            <person name="Blanchette R.A."/>
            <person name="Grigoriev I.V."/>
            <person name="Minto R.E."/>
            <person name="Hibbett D.S."/>
        </authorList>
    </citation>
    <scope>NUCLEOTIDE SEQUENCE [LARGE SCALE GENOMIC DNA]</scope>
    <source>
        <strain evidence="4 5">ATCC 64428</strain>
    </source>
</reference>
<dbReference type="AlphaFoldDB" id="A0A0D7A1V6"/>
<keyword evidence="1" id="KW-0143">Chaperone</keyword>
<dbReference type="OrthoDB" id="552049at2759"/>
<dbReference type="PANTHER" id="PTHR44924:SF1">
    <property type="entry name" value="DNAJ SUBFAMILY A MEMBER 2"/>
    <property type="match status" value="1"/>
</dbReference>
<dbReference type="Gene3D" id="1.10.287.110">
    <property type="entry name" value="DnaJ domain"/>
    <property type="match status" value="1"/>
</dbReference>
<dbReference type="InterPro" id="IPR001623">
    <property type="entry name" value="DnaJ_domain"/>
</dbReference>
<evidence type="ECO:0000256" key="2">
    <source>
        <dbReference type="SAM" id="MobiDB-lite"/>
    </source>
</evidence>
<feature type="region of interest" description="Disordered" evidence="2">
    <location>
        <begin position="62"/>
        <end position="91"/>
    </location>
</feature>
<dbReference type="EMBL" id="KN882067">
    <property type="protein sequence ID" value="KIY44730.1"/>
    <property type="molecule type" value="Genomic_DNA"/>
</dbReference>
<proteinExistence type="predicted"/>
<evidence type="ECO:0000259" key="3">
    <source>
        <dbReference type="PROSITE" id="PS50076"/>
    </source>
</evidence>
<dbReference type="PROSITE" id="PS50076">
    <property type="entry name" value="DNAJ_2"/>
    <property type="match status" value="1"/>
</dbReference>